<dbReference type="Proteomes" id="UP000034539">
    <property type="component" value="Unassembled WGS sequence"/>
</dbReference>
<keyword evidence="2" id="KW-0408">Iron</keyword>
<dbReference type="PANTHER" id="PTHR43742">
    <property type="entry name" value="TRIMETHYLAMINE-N-OXIDE REDUCTASE"/>
    <property type="match status" value="1"/>
</dbReference>
<organism evidence="5 6">
    <name type="scientific">Candidatus Gottesmanbacteria bacterium GW2011_GWC2_39_8</name>
    <dbReference type="NCBI Taxonomy" id="1618450"/>
    <lineage>
        <taxon>Bacteria</taxon>
        <taxon>Candidatus Gottesmaniibacteriota</taxon>
    </lineage>
</organism>
<keyword evidence="3" id="KW-0411">Iron-sulfur</keyword>
<dbReference type="PANTHER" id="PTHR43742:SF6">
    <property type="entry name" value="OXIDOREDUCTASE YYAE-RELATED"/>
    <property type="match status" value="1"/>
</dbReference>
<evidence type="ECO:0000256" key="1">
    <source>
        <dbReference type="ARBA" id="ARBA00022723"/>
    </source>
</evidence>
<dbReference type="AlphaFoldDB" id="A0A0G0Q371"/>
<evidence type="ECO:0000256" key="3">
    <source>
        <dbReference type="ARBA" id="ARBA00023014"/>
    </source>
</evidence>
<comment type="caution">
    <text evidence="5">The sequence shown here is derived from an EMBL/GenBank/DDBJ whole genome shotgun (WGS) entry which is preliminary data.</text>
</comment>
<dbReference type="Gene3D" id="3.40.50.12440">
    <property type="match status" value="1"/>
</dbReference>
<sequence length="315" mass="36155">MGITRRRFLKTTAAAGTVVAFAKDGLALKTLQPVVEIGNPLESYPPRDWEKIYRDQYRYDRTFTYICSPNDTHACRMKAFVRNGVVMRAEQNYDVENYSDLYGNKATPNWHPRGCLKGFTFHRRVYGPYRLKYPIVRKGWKQWADDGFPELTTDDNKKKYKFDSRGTDEFIRLSWDKAEDYIARGFINIATRYSGEEGAKRLTAQGYEPEMIKEMKGAGTMTFKLRGGMGLLGVIGKYGMYRLSNTLALLDANIRKVDHEHALGGRTWSNYTWHGDQAPGHPYVHGVQASEIDLNDLRSTKLHIQVGKNLVENKM</sequence>
<dbReference type="GO" id="GO:0046872">
    <property type="term" value="F:metal ion binding"/>
    <property type="evidence" value="ECO:0007669"/>
    <property type="project" value="UniProtKB-KW"/>
</dbReference>
<evidence type="ECO:0000313" key="5">
    <source>
        <dbReference type="EMBL" id="KKR31826.1"/>
    </source>
</evidence>
<accession>A0A0G0Q371</accession>
<evidence type="ECO:0000259" key="4">
    <source>
        <dbReference type="PROSITE" id="PS51669"/>
    </source>
</evidence>
<dbReference type="EMBL" id="LBXN01000059">
    <property type="protein sequence ID" value="KKR31826.1"/>
    <property type="molecule type" value="Genomic_DNA"/>
</dbReference>
<dbReference type="PROSITE" id="PS51318">
    <property type="entry name" value="TAT"/>
    <property type="match status" value="1"/>
</dbReference>
<dbReference type="GO" id="GO:0016491">
    <property type="term" value="F:oxidoreductase activity"/>
    <property type="evidence" value="ECO:0007669"/>
    <property type="project" value="InterPro"/>
</dbReference>
<feature type="non-terminal residue" evidence="5">
    <location>
        <position position="315"/>
    </location>
</feature>
<dbReference type="SUPFAM" id="SSF53706">
    <property type="entry name" value="Formate dehydrogenase/DMSO reductase, domains 1-3"/>
    <property type="match status" value="1"/>
</dbReference>
<feature type="domain" description="4Fe-4S Mo/W bis-MGD-type" evidence="4">
    <location>
        <begin position="60"/>
        <end position="129"/>
    </location>
</feature>
<keyword evidence="1" id="KW-0479">Metal-binding</keyword>
<evidence type="ECO:0000256" key="2">
    <source>
        <dbReference type="ARBA" id="ARBA00023004"/>
    </source>
</evidence>
<dbReference type="InterPro" id="IPR019546">
    <property type="entry name" value="TAT_signal_bac_arc"/>
</dbReference>
<dbReference type="InterPro" id="IPR006963">
    <property type="entry name" value="Mopterin_OxRdtase_4Fe-4S_dom"/>
</dbReference>
<gene>
    <name evidence="5" type="ORF">UT63_C0059G0009</name>
</gene>
<dbReference type="NCBIfam" id="TIGR01409">
    <property type="entry name" value="TAT_signal_seq"/>
    <property type="match status" value="1"/>
</dbReference>
<evidence type="ECO:0000313" key="6">
    <source>
        <dbReference type="Proteomes" id="UP000034539"/>
    </source>
</evidence>
<dbReference type="GO" id="GO:0051536">
    <property type="term" value="F:iron-sulfur cluster binding"/>
    <property type="evidence" value="ECO:0007669"/>
    <property type="project" value="UniProtKB-KW"/>
</dbReference>
<protein>
    <submittedName>
        <fullName evidence="5">Nitrate oxidoreductase alpha subunit NarG</fullName>
    </submittedName>
</protein>
<dbReference type="PROSITE" id="PS51669">
    <property type="entry name" value="4FE4S_MOW_BIS_MGD"/>
    <property type="match status" value="1"/>
</dbReference>
<reference evidence="5 6" key="1">
    <citation type="journal article" date="2015" name="Nature">
        <title>rRNA introns, odd ribosomes, and small enigmatic genomes across a large radiation of phyla.</title>
        <authorList>
            <person name="Brown C.T."/>
            <person name="Hug L.A."/>
            <person name="Thomas B.C."/>
            <person name="Sharon I."/>
            <person name="Castelle C.J."/>
            <person name="Singh A."/>
            <person name="Wilkins M.J."/>
            <person name="Williams K.H."/>
            <person name="Banfield J.F."/>
        </authorList>
    </citation>
    <scope>NUCLEOTIDE SEQUENCE [LARGE SCALE GENOMIC DNA]</scope>
</reference>
<dbReference type="InterPro" id="IPR050612">
    <property type="entry name" value="Prok_Mopterin_Oxidored"/>
</dbReference>
<dbReference type="InterPro" id="IPR006311">
    <property type="entry name" value="TAT_signal"/>
</dbReference>
<proteinExistence type="predicted"/>
<name>A0A0G0Q371_9BACT</name>